<sequence length="77" mass="8492">MLKITLILSVMIIATLVWADDPEDCGACGDVCAPLCGKKKFRICCIQNMRRKRDAEADLAPAPRGNMAMAEEWVLPL</sequence>
<comment type="caution">
    <text evidence="2">The sequence shown here is derived from an EMBL/GenBank/DDBJ whole genome shotgun (WGS) entry which is preliminary data.</text>
</comment>
<protein>
    <submittedName>
        <fullName evidence="2">Uncharacterized protein</fullName>
    </submittedName>
</protein>
<gene>
    <name evidence="2" type="ORF">O3G_MSEX012481</name>
</gene>
<dbReference type="EMBL" id="JH668727">
    <property type="protein sequence ID" value="KAG6461188.1"/>
    <property type="molecule type" value="Genomic_DNA"/>
</dbReference>
<dbReference type="EMBL" id="JH668727">
    <property type="protein sequence ID" value="KAG6461187.1"/>
    <property type="molecule type" value="Genomic_DNA"/>
</dbReference>
<dbReference type="Proteomes" id="UP000791440">
    <property type="component" value="Unassembled WGS sequence"/>
</dbReference>
<evidence type="ECO:0000313" key="2">
    <source>
        <dbReference type="EMBL" id="KAG6461188.1"/>
    </source>
</evidence>
<name>A0A921ZNC6_MANSE</name>
<proteinExistence type="predicted"/>
<evidence type="ECO:0000313" key="3">
    <source>
        <dbReference type="Proteomes" id="UP000791440"/>
    </source>
</evidence>
<evidence type="ECO:0000256" key="1">
    <source>
        <dbReference type="SAM" id="SignalP"/>
    </source>
</evidence>
<reference evidence="2" key="2">
    <citation type="submission" date="2020-12" db="EMBL/GenBank/DDBJ databases">
        <authorList>
            <person name="Kanost M."/>
        </authorList>
    </citation>
    <scope>NUCLEOTIDE SEQUENCE</scope>
</reference>
<accession>A0A921ZNC6</accession>
<keyword evidence="3" id="KW-1185">Reference proteome</keyword>
<keyword evidence="1" id="KW-0732">Signal</keyword>
<feature type="signal peptide" evidence="1">
    <location>
        <begin position="1"/>
        <end position="19"/>
    </location>
</feature>
<dbReference type="OrthoDB" id="8195871at2759"/>
<organism evidence="2 3">
    <name type="scientific">Manduca sexta</name>
    <name type="common">Tobacco hawkmoth</name>
    <name type="synonym">Tobacco hornworm</name>
    <dbReference type="NCBI Taxonomy" id="7130"/>
    <lineage>
        <taxon>Eukaryota</taxon>
        <taxon>Metazoa</taxon>
        <taxon>Ecdysozoa</taxon>
        <taxon>Arthropoda</taxon>
        <taxon>Hexapoda</taxon>
        <taxon>Insecta</taxon>
        <taxon>Pterygota</taxon>
        <taxon>Neoptera</taxon>
        <taxon>Endopterygota</taxon>
        <taxon>Lepidoptera</taxon>
        <taxon>Glossata</taxon>
        <taxon>Ditrysia</taxon>
        <taxon>Bombycoidea</taxon>
        <taxon>Sphingidae</taxon>
        <taxon>Sphinginae</taxon>
        <taxon>Sphingini</taxon>
        <taxon>Manduca</taxon>
    </lineage>
</organism>
<dbReference type="AlphaFoldDB" id="A0A921ZNC6"/>
<reference evidence="2" key="1">
    <citation type="journal article" date="2016" name="Insect Biochem. Mol. Biol.">
        <title>Multifaceted biological insights from a draft genome sequence of the tobacco hornworm moth, Manduca sexta.</title>
        <authorList>
            <person name="Kanost M.R."/>
            <person name="Arrese E.L."/>
            <person name="Cao X."/>
            <person name="Chen Y.R."/>
            <person name="Chellapilla S."/>
            <person name="Goldsmith M.R."/>
            <person name="Grosse-Wilde E."/>
            <person name="Heckel D.G."/>
            <person name="Herndon N."/>
            <person name="Jiang H."/>
            <person name="Papanicolaou A."/>
            <person name="Qu J."/>
            <person name="Soulages J.L."/>
            <person name="Vogel H."/>
            <person name="Walters J."/>
            <person name="Waterhouse R.M."/>
            <person name="Ahn S.J."/>
            <person name="Almeida F.C."/>
            <person name="An C."/>
            <person name="Aqrawi P."/>
            <person name="Bretschneider A."/>
            <person name="Bryant W.B."/>
            <person name="Bucks S."/>
            <person name="Chao H."/>
            <person name="Chevignon G."/>
            <person name="Christen J.M."/>
            <person name="Clarke D.F."/>
            <person name="Dittmer N.T."/>
            <person name="Ferguson L.C.F."/>
            <person name="Garavelou S."/>
            <person name="Gordon K.H.J."/>
            <person name="Gunaratna R.T."/>
            <person name="Han Y."/>
            <person name="Hauser F."/>
            <person name="He Y."/>
            <person name="Heidel-Fischer H."/>
            <person name="Hirsh A."/>
            <person name="Hu Y."/>
            <person name="Jiang H."/>
            <person name="Kalra D."/>
            <person name="Klinner C."/>
            <person name="Konig C."/>
            <person name="Kovar C."/>
            <person name="Kroll A.R."/>
            <person name="Kuwar S.S."/>
            <person name="Lee S.L."/>
            <person name="Lehman R."/>
            <person name="Li K."/>
            <person name="Li Z."/>
            <person name="Liang H."/>
            <person name="Lovelace S."/>
            <person name="Lu Z."/>
            <person name="Mansfield J.H."/>
            <person name="McCulloch K.J."/>
            <person name="Mathew T."/>
            <person name="Morton B."/>
            <person name="Muzny D.M."/>
            <person name="Neunemann D."/>
            <person name="Ongeri F."/>
            <person name="Pauchet Y."/>
            <person name="Pu L.L."/>
            <person name="Pyrousis I."/>
            <person name="Rao X.J."/>
            <person name="Redding A."/>
            <person name="Roesel C."/>
            <person name="Sanchez-Gracia A."/>
            <person name="Schaack S."/>
            <person name="Shukla A."/>
            <person name="Tetreau G."/>
            <person name="Wang Y."/>
            <person name="Xiong G.H."/>
            <person name="Traut W."/>
            <person name="Walsh T.K."/>
            <person name="Worley K.C."/>
            <person name="Wu D."/>
            <person name="Wu W."/>
            <person name="Wu Y.Q."/>
            <person name="Zhang X."/>
            <person name="Zou Z."/>
            <person name="Zucker H."/>
            <person name="Briscoe A.D."/>
            <person name="Burmester T."/>
            <person name="Clem R.J."/>
            <person name="Feyereisen R."/>
            <person name="Grimmelikhuijzen C.J.P."/>
            <person name="Hamodrakas S.J."/>
            <person name="Hansson B.S."/>
            <person name="Huguet E."/>
            <person name="Jermiin L.S."/>
            <person name="Lan Q."/>
            <person name="Lehman H.K."/>
            <person name="Lorenzen M."/>
            <person name="Merzendorfer H."/>
            <person name="Michalopoulos I."/>
            <person name="Morton D.B."/>
            <person name="Muthukrishnan S."/>
            <person name="Oakeshott J.G."/>
            <person name="Palmer W."/>
            <person name="Park Y."/>
            <person name="Passarelli A.L."/>
            <person name="Rozas J."/>
            <person name="Schwartz L.M."/>
            <person name="Smith W."/>
            <person name="Southgate A."/>
            <person name="Vilcinskas A."/>
            <person name="Vogt R."/>
            <person name="Wang P."/>
            <person name="Werren J."/>
            <person name="Yu X.Q."/>
            <person name="Zhou J.J."/>
            <person name="Brown S.J."/>
            <person name="Scherer S.E."/>
            <person name="Richards S."/>
            <person name="Blissard G.W."/>
        </authorList>
    </citation>
    <scope>NUCLEOTIDE SEQUENCE</scope>
</reference>
<feature type="chain" id="PRO_5038324529" evidence="1">
    <location>
        <begin position="20"/>
        <end position="77"/>
    </location>
</feature>